<dbReference type="EMBL" id="SNRW01016814">
    <property type="protein sequence ID" value="KAA6368981.1"/>
    <property type="molecule type" value="Genomic_DNA"/>
</dbReference>
<accession>A0A5J4UFY5</accession>
<proteinExistence type="predicted"/>
<evidence type="ECO:0000313" key="2">
    <source>
        <dbReference type="Proteomes" id="UP000324800"/>
    </source>
</evidence>
<reference evidence="1 2" key="1">
    <citation type="submission" date="2019-03" db="EMBL/GenBank/DDBJ databases">
        <title>Single cell metagenomics reveals metabolic interactions within the superorganism composed of flagellate Streblomastix strix and complex community of Bacteroidetes bacteria on its surface.</title>
        <authorList>
            <person name="Treitli S.C."/>
            <person name="Kolisko M."/>
            <person name="Husnik F."/>
            <person name="Keeling P."/>
            <person name="Hampl V."/>
        </authorList>
    </citation>
    <scope>NUCLEOTIDE SEQUENCE [LARGE SCALE GENOMIC DNA]</scope>
    <source>
        <strain evidence="1">ST1C</strain>
    </source>
</reference>
<dbReference type="AlphaFoldDB" id="A0A5J4UFY5"/>
<name>A0A5J4UFY5_9EUKA</name>
<protein>
    <submittedName>
        <fullName evidence="1">Uncharacterized protein</fullName>
    </submittedName>
</protein>
<organism evidence="1 2">
    <name type="scientific">Streblomastix strix</name>
    <dbReference type="NCBI Taxonomy" id="222440"/>
    <lineage>
        <taxon>Eukaryota</taxon>
        <taxon>Metamonada</taxon>
        <taxon>Preaxostyla</taxon>
        <taxon>Oxymonadida</taxon>
        <taxon>Streblomastigidae</taxon>
        <taxon>Streblomastix</taxon>
    </lineage>
</organism>
<dbReference type="Proteomes" id="UP000324800">
    <property type="component" value="Unassembled WGS sequence"/>
</dbReference>
<gene>
    <name evidence="1" type="ORF">EZS28_035491</name>
</gene>
<evidence type="ECO:0000313" key="1">
    <source>
        <dbReference type="EMBL" id="KAA6368981.1"/>
    </source>
</evidence>
<sequence length="278" mass="30675">MRFDQFIEQFQRTRPLKVNVFPSALIYNPLVLSPASDVLVITKPNGLLTQLLAGVNIAHYPVITPTVDVLLHPNQIDALPEFSPDLAILKPSSQLVAVGFIYILPAVTPANDVGVPAFKTQFQTTLESGYYVLKLLPCQLIYNVYRKDDGFIVSALSFVLHISHQPVCVVLIAVVEHPKYNDEYSVLQFPILIPLLNVVQVRPVGLTYSILFIIPPLAKSQVIGIYAPFDTPLTTSYVNISVILLVQQVLQSDTTIVTVPADSNLTYAEQIADVPDPE</sequence>
<comment type="caution">
    <text evidence="1">The sequence shown here is derived from an EMBL/GenBank/DDBJ whole genome shotgun (WGS) entry which is preliminary data.</text>
</comment>